<comment type="caution">
    <text evidence="2">The sequence shown here is derived from an EMBL/GenBank/DDBJ whole genome shotgun (WGS) entry which is preliminary data.</text>
</comment>
<dbReference type="Proteomes" id="UP000681341">
    <property type="component" value="Unassembled WGS sequence"/>
</dbReference>
<dbReference type="EMBL" id="JAGFNP010000010">
    <property type="protein sequence ID" value="MBO3734718.1"/>
    <property type="molecule type" value="Genomic_DNA"/>
</dbReference>
<name>A0ABS3UAD9_9ACTN</name>
<keyword evidence="3" id="KW-1185">Reference proteome</keyword>
<proteinExistence type="predicted"/>
<evidence type="ECO:0000313" key="2">
    <source>
        <dbReference type="EMBL" id="MBO3734718.1"/>
    </source>
</evidence>
<organism evidence="2 3">
    <name type="scientific">Glycomyces niveus</name>
    <dbReference type="NCBI Taxonomy" id="2820287"/>
    <lineage>
        <taxon>Bacteria</taxon>
        <taxon>Bacillati</taxon>
        <taxon>Actinomycetota</taxon>
        <taxon>Actinomycetes</taxon>
        <taxon>Glycomycetales</taxon>
        <taxon>Glycomycetaceae</taxon>
        <taxon>Glycomyces</taxon>
    </lineage>
</organism>
<dbReference type="RefSeq" id="WP_208497967.1">
    <property type="nucleotide sequence ID" value="NZ_JAGFNP010000010.1"/>
</dbReference>
<gene>
    <name evidence="2" type="ORF">J5V16_17980</name>
</gene>
<evidence type="ECO:0000313" key="3">
    <source>
        <dbReference type="Proteomes" id="UP000681341"/>
    </source>
</evidence>
<evidence type="ECO:0000256" key="1">
    <source>
        <dbReference type="SAM" id="MobiDB-lite"/>
    </source>
</evidence>
<protein>
    <submittedName>
        <fullName evidence="2">Uncharacterized protein</fullName>
    </submittedName>
</protein>
<sequence length="123" mass="13845">MRQRDGTVWLTKPILRTRGWTDAAVRDFLPEPEGLKPNPRFASAGAPMPVWRPATVAAAEATAEWQDWLERSLRRRRSTLEALAETEDEDFRARLDAARAAIETATETPPEPEGPSHQVAEDR</sequence>
<accession>A0ABS3UAD9</accession>
<reference evidence="2 3" key="1">
    <citation type="submission" date="2021-03" db="EMBL/GenBank/DDBJ databases">
        <title>Glycomyces sp. nov., a novel actinomycete isolated from soil.</title>
        <authorList>
            <person name="Yang X."/>
            <person name="Xu X."/>
        </authorList>
    </citation>
    <scope>NUCLEOTIDE SEQUENCE [LARGE SCALE GENOMIC DNA]</scope>
    <source>
        <strain evidence="2 3">NEAU-S30</strain>
    </source>
</reference>
<feature type="region of interest" description="Disordered" evidence="1">
    <location>
        <begin position="101"/>
        <end position="123"/>
    </location>
</feature>